<evidence type="ECO:0000313" key="3">
    <source>
        <dbReference type="EMBL" id="NOH36519.1"/>
    </source>
</evidence>
<dbReference type="RefSeq" id="WP_171369610.1">
    <property type="nucleotide sequence ID" value="NZ_VTXW01000069.1"/>
</dbReference>
<proteinExistence type="predicted"/>
<gene>
    <name evidence="3" type="ORF">F0245_24885</name>
</gene>
<dbReference type="InterPro" id="IPR021781">
    <property type="entry name" value="RctB_central_dom"/>
</dbReference>
<sequence length="649" mass="74287">MPIELNDISPELLEKIDLKRRFTLFLFDPADVELFDTIQDMSLGLKQRTIAQHLIALAKSHSGIANKVFQEGVEARYEIKPATLRRTLMELKNLGFLVLHEVTHNGQKRSTSNIYTLAKKVDLAIIADRDSLTDRNRPKGNKKSNRESVKNALQKKSLSQQDVDLRPYLPKGMPYDKQILPTEYIALAPNKRNGSPKALVQFKHPKGGNYTVAAKGHEQVSTKGAIQTLMALLSLAIAYNARAMKTKRFSRPFENTECAAKLEEILYLRGLSDNGQTRDRIREQIQELRHTVYEWTDLDGVIVDEELQKLFTQKDFQFIIELETNSKLAPVINENGVEVKPTLFFYTFHPKLIEILAKKEVFFTLPKQIAVGDPLLLLFYMCLRVRRVGYESLDLSLIAEHMFFDGSDKKLHNDITAALEIYKCKPGDLVMRNDKKITKDYNLCGYYISFTKNQDGNYVAVIDCDEKQMIEATGSTFKEGKKNAPTIMNPLVNKFALADEMKRNVLVDALRDDLLFKYVTHTTRRFANYRKFKLLESEYTISAYDDEHHIDRIAHLVSMDLNANKDVAVEALHKVQGHLKKLTYGETIIESEHFYSLMSRLETGHNIKLSKSELIDSVKLLRAKRFNQWVNGELDELAAFISSKLAQVS</sequence>
<dbReference type="AlphaFoldDB" id="A0A7Y4DTX4"/>
<dbReference type="EMBL" id="VTXW01000069">
    <property type="protein sequence ID" value="NOH36519.1"/>
    <property type="molecule type" value="Genomic_DNA"/>
</dbReference>
<feature type="domain" description="Replication initiator protein RctB central region" evidence="2">
    <location>
        <begin position="192"/>
        <end position="387"/>
    </location>
</feature>
<evidence type="ECO:0000259" key="2">
    <source>
        <dbReference type="Pfam" id="PF11826"/>
    </source>
</evidence>
<accession>A0A7Y4DTX4</accession>
<name>A0A7Y4DTX4_9VIBR</name>
<dbReference type="Proteomes" id="UP000525336">
    <property type="component" value="Unassembled WGS sequence"/>
</dbReference>
<protein>
    <submittedName>
        <fullName evidence="3">DUF3346 domain-containing protein</fullName>
    </submittedName>
</protein>
<comment type="caution">
    <text evidence="3">The sequence shown here is derived from an EMBL/GenBank/DDBJ whole genome shotgun (WGS) entry which is preliminary data.</text>
</comment>
<reference evidence="3 4" key="1">
    <citation type="submission" date="2019-09" db="EMBL/GenBank/DDBJ databases">
        <title>Draft genome sequencing and comparative genomics of hatchery-associated Vibrios.</title>
        <authorList>
            <person name="Kehlet-Delgado H."/>
            <person name="Mueller R.S."/>
        </authorList>
    </citation>
    <scope>NUCLEOTIDE SEQUENCE [LARGE SCALE GENOMIC DNA]</scope>
    <source>
        <strain evidence="3 4">00-90-10</strain>
    </source>
</reference>
<evidence type="ECO:0000313" key="4">
    <source>
        <dbReference type="Proteomes" id="UP000525336"/>
    </source>
</evidence>
<organism evidence="3 4">
    <name type="scientific">Vibrio chagasii</name>
    <dbReference type="NCBI Taxonomy" id="170679"/>
    <lineage>
        <taxon>Bacteria</taxon>
        <taxon>Pseudomonadati</taxon>
        <taxon>Pseudomonadota</taxon>
        <taxon>Gammaproteobacteria</taxon>
        <taxon>Vibrionales</taxon>
        <taxon>Vibrionaceae</taxon>
        <taxon>Vibrio</taxon>
    </lineage>
</organism>
<dbReference type="Pfam" id="PF11826">
    <property type="entry name" value="RctB_central"/>
    <property type="match status" value="1"/>
</dbReference>
<feature type="region of interest" description="Disordered" evidence="1">
    <location>
        <begin position="132"/>
        <end position="157"/>
    </location>
</feature>
<evidence type="ECO:0000256" key="1">
    <source>
        <dbReference type="SAM" id="MobiDB-lite"/>
    </source>
</evidence>